<keyword evidence="3" id="KW-1185">Reference proteome</keyword>
<dbReference type="KEGG" id="jde:Jden_0192"/>
<evidence type="ECO:0000313" key="3">
    <source>
        <dbReference type="Proteomes" id="UP000000628"/>
    </source>
</evidence>
<dbReference type="STRING" id="471856.Jden_0192"/>
<feature type="transmembrane region" description="Helical" evidence="1">
    <location>
        <begin position="149"/>
        <end position="173"/>
    </location>
</feature>
<dbReference type="HOGENOM" id="CLU_1319493_0_0_11"/>
<gene>
    <name evidence="2" type="ordered locus">Jden_0192</name>
</gene>
<organism evidence="2 3">
    <name type="scientific">Jonesia denitrificans (strain ATCC 14870 / DSM 20603 / BCRC 15368 / CIP 55.134 / JCM 11481 / NBRC 15587 / NCTC 10816 / Prevot 55134)</name>
    <name type="common">Listeria denitrificans</name>
    <dbReference type="NCBI Taxonomy" id="471856"/>
    <lineage>
        <taxon>Bacteria</taxon>
        <taxon>Bacillati</taxon>
        <taxon>Actinomycetota</taxon>
        <taxon>Actinomycetes</taxon>
        <taxon>Micrococcales</taxon>
        <taxon>Jonesiaceae</taxon>
        <taxon>Jonesia</taxon>
    </lineage>
</organism>
<feature type="transmembrane region" description="Helical" evidence="1">
    <location>
        <begin position="35"/>
        <end position="52"/>
    </location>
</feature>
<sequence length="208" mass="21963">MSPVTPATGIMLAPEGRRFSAPLVSRFRVVTLPRPVLVVLAATGLGVVLIGVDHGVSSVGTRSGSVSSFAAVIDPQVSCSQWWLITHLALMLLIPFVMLWAVQPLSQEPAARRAANLPQVPLLIAALTITVGSALVITVASMMPMVQPFAHAATVYAASGPFVSLGLWAALFAGTFAAESRRWGYVWWVCLMGVLAVVVEGGLHLLVR</sequence>
<feature type="transmembrane region" description="Helical" evidence="1">
    <location>
        <begin position="82"/>
        <end position="102"/>
    </location>
</feature>
<feature type="transmembrane region" description="Helical" evidence="1">
    <location>
        <begin position="122"/>
        <end position="143"/>
    </location>
</feature>
<evidence type="ECO:0000313" key="2">
    <source>
        <dbReference type="EMBL" id="ACV07866.1"/>
    </source>
</evidence>
<proteinExistence type="predicted"/>
<dbReference type="EMBL" id="CP001706">
    <property type="protein sequence ID" value="ACV07866.1"/>
    <property type="molecule type" value="Genomic_DNA"/>
</dbReference>
<evidence type="ECO:0000256" key="1">
    <source>
        <dbReference type="SAM" id="Phobius"/>
    </source>
</evidence>
<name>C7QYL9_JONDD</name>
<accession>C7QYL9</accession>
<feature type="transmembrane region" description="Helical" evidence="1">
    <location>
        <begin position="185"/>
        <end position="207"/>
    </location>
</feature>
<dbReference type="Proteomes" id="UP000000628">
    <property type="component" value="Chromosome"/>
</dbReference>
<dbReference type="AlphaFoldDB" id="C7QYL9"/>
<keyword evidence="1" id="KW-1133">Transmembrane helix</keyword>
<keyword evidence="1" id="KW-0472">Membrane</keyword>
<reference evidence="2 3" key="1">
    <citation type="journal article" date="2009" name="Stand. Genomic Sci.">
        <title>Complete genome sequence of Jonesia denitrificans type strain (Prevot 55134).</title>
        <authorList>
            <person name="Pukall R."/>
            <person name="Gehrich-Schroter G."/>
            <person name="Lapidus A."/>
            <person name="Nolan M."/>
            <person name="Glavina Del Rio T."/>
            <person name="Lucas S."/>
            <person name="Chen F."/>
            <person name="Tice H."/>
            <person name="Pitluck S."/>
            <person name="Cheng J.F."/>
            <person name="Copeland A."/>
            <person name="Saunders E."/>
            <person name="Brettin T."/>
            <person name="Detter J.C."/>
            <person name="Bruce D."/>
            <person name="Goodwin L."/>
            <person name="Pati A."/>
            <person name="Ivanova N."/>
            <person name="Mavromatis K."/>
            <person name="Ovchinnikova G."/>
            <person name="Chen A."/>
            <person name="Palaniappan K."/>
            <person name="Land M."/>
            <person name="Hauser L."/>
            <person name="Chang Y.J."/>
            <person name="Jeffries C.D."/>
            <person name="Chain P."/>
            <person name="Goker M."/>
            <person name="Bristow J."/>
            <person name="Eisen J.A."/>
            <person name="Markowitz V."/>
            <person name="Hugenholtz P."/>
            <person name="Kyrpides N.C."/>
            <person name="Klenk H.P."/>
            <person name="Han C."/>
        </authorList>
    </citation>
    <scope>NUCLEOTIDE SEQUENCE [LARGE SCALE GENOMIC DNA]</scope>
    <source>
        <strain evidence="3">ATCC 14870 / DSM 20603 / BCRC 15368 / CIP 55.134 / JCM 11481 / NBRC 15587 / NCTC 10816 / Prevot 55134</strain>
    </source>
</reference>
<dbReference type="OrthoDB" id="10012364at2"/>
<protein>
    <submittedName>
        <fullName evidence="2">Uncharacterized protein</fullName>
    </submittedName>
</protein>
<dbReference type="RefSeq" id="WP_015770495.1">
    <property type="nucleotide sequence ID" value="NC_013174.1"/>
</dbReference>
<keyword evidence="1" id="KW-0812">Transmembrane</keyword>